<dbReference type="Proteomes" id="UP001195941">
    <property type="component" value="Unassembled WGS sequence"/>
</dbReference>
<keyword evidence="2" id="KW-1185">Reference proteome</keyword>
<dbReference type="RefSeq" id="WP_212701009.1">
    <property type="nucleotide sequence ID" value="NZ_JADMKU010000007.1"/>
</dbReference>
<dbReference type="Gene3D" id="3.40.50.12370">
    <property type="match status" value="1"/>
</dbReference>
<protein>
    <submittedName>
        <fullName evidence="1">Uncharacterized protein</fullName>
    </submittedName>
</protein>
<proteinExistence type="predicted"/>
<name>A0ABS5HR92_9RHOB</name>
<evidence type="ECO:0000313" key="1">
    <source>
        <dbReference type="EMBL" id="MBR9651497.1"/>
    </source>
</evidence>
<gene>
    <name evidence="1" type="ORF">IT775_10220</name>
</gene>
<organism evidence="1 2">
    <name type="scientific">Thalassovita aquimarina</name>
    <dbReference type="NCBI Taxonomy" id="2785917"/>
    <lineage>
        <taxon>Bacteria</taxon>
        <taxon>Pseudomonadati</taxon>
        <taxon>Pseudomonadota</taxon>
        <taxon>Alphaproteobacteria</taxon>
        <taxon>Rhodobacterales</taxon>
        <taxon>Roseobacteraceae</taxon>
        <taxon>Thalassovita</taxon>
    </lineage>
</organism>
<comment type="caution">
    <text evidence="1">The sequence shown here is derived from an EMBL/GenBank/DDBJ whole genome shotgun (WGS) entry which is preliminary data.</text>
</comment>
<sequence>MSGGRTGPRRILVGAGCFADARAALRLLERLEGPHMAEIHGVLVEETAISGAAMPCQRVVTIAGALTVVPSAQQLRRQFESDARAFRRMLSEIAGSGKWSFEQREGELIGHLREAARGWDMLLVGHRKTQPLTGRVILIAPPAGASPQAADFAAELADVLGAPVQRLAVTPEDDADHASAAALLERLGRIPAAAVVIDLPAGGLARPDRLQAVIDAARCPTFVLGPDGNGADSGEG</sequence>
<reference evidence="1 2" key="1">
    <citation type="journal article" date="2021" name="Arch. Microbiol.">
        <title>Thalassobius aquimarinus sp. nov., isolated from the Sea of Japan seashore.</title>
        <authorList>
            <person name="Kurilenko V.V."/>
            <person name="Romanenko L.A."/>
            <person name="Chernysheva N.Y."/>
            <person name="Velansky P.V."/>
            <person name="Tekutyeva L.A."/>
            <person name="Isaeva M.P."/>
            <person name="Mikhailov V.V."/>
        </authorList>
    </citation>
    <scope>NUCLEOTIDE SEQUENCE [LARGE SCALE GENOMIC DNA]</scope>
    <source>
        <strain evidence="1 2">KMM 8518</strain>
    </source>
</reference>
<dbReference type="EMBL" id="JADMKU010000007">
    <property type="protein sequence ID" value="MBR9651497.1"/>
    <property type="molecule type" value="Genomic_DNA"/>
</dbReference>
<evidence type="ECO:0000313" key="2">
    <source>
        <dbReference type="Proteomes" id="UP001195941"/>
    </source>
</evidence>
<accession>A0ABS5HR92</accession>